<accession>A0A0D2Q3G6</accession>
<keyword evidence="2" id="KW-1185">Reference proteome</keyword>
<sequence>MWYFSGLWMASTATYIPHQALTSGASTPSRGRRPAHGAPRSIGQAIAHQATARQPRTGSCEQLCRVPRLWQGLFTFSTGGQFSSQCIRHINDTINITCEVDASGKEQRSDNSMTRPHLLPHARHAIETSSNAKAHRWSRTLYNVFTGENSTYVTSYQCNEDSAPERNCCHLHGMQEAGNVTGHDALL</sequence>
<proteinExistence type="predicted"/>
<reference evidence="2" key="1">
    <citation type="submission" date="2014-04" db="EMBL/GenBank/DDBJ databases">
        <title>Evolutionary Origins and Diversification of the Mycorrhizal Mutualists.</title>
        <authorList>
            <consortium name="DOE Joint Genome Institute"/>
            <consortium name="Mycorrhizal Genomics Consortium"/>
            <person name="Kohler A."/>
            <person name="Kuo A."/>
            <person name="Nagy L.G."/>
            <person name="Floudas D."/>
            <person name="Copeland A."/>
            <person name="Barry K.W."/>
            <person name="Cichocki N."/>
            <person name="Veneault-Fourrey C."/>
            <person name="LaButti K."/>
            <person name="Lindquist E.A."/>
            <person name="Lipzen A."/>
            <person name="Lundell T."/>
            <person name="Morin E."/>
            <person name="Murat C."/>
            <person name="Riley R."/>
            <person name="Ohm R."/>
            <person name="Sun H."/>
            <person name="Tunlid A."/>
            <person name="Henrissat B."/>
            <person name="Grigoriev I.V."/>
            <person name="Hibbett D.S."/>
            <person name="Martin F."/>
        </authorList>
    </citation>
    <scope>NUCLEOTIDE SEQUENCE [LARGE SCALE GENOMIC DNA]</scope>
    <source>
        <strain evidence="2">FD-334 SS-4</strain>
    </source>
</reference>
<dbReference type="AlphaFoldDB" id="A0A0D2Q3G6"/>
<dbReference type="Proteomes" id="UP000054270">
    <property type="component" value="Unassembled WGS sequence"/>
</dbReference>
<gene>
    <name evidence="1" type="ORF">HYPSUDRAFT_352453</name>
</gene>
<protein>
    <submittedName>
        <fullName evidence="1">Uncharacterized protein</fullName>
    </submittedName>
</protein>
<name>A0A0D2Q3G6_HYPSF</name>
<evidence type="ECO:0000313" key="1">
    <source>
        <dbReference type="EMBL" id="KJA26125.1"/>
    </source>
</evidence>
<dbReference type="EMBL" id="KN817529">
    <property type="protein sequence ID" value="KJA26125.1"/>
    <property type="molecule type" value="Genomic_DNA"/>
</dbReference>
<organism evidence="1 2">
    <name type="scientific">Hypholoma sublateritium (strain FD-334 SS-4)</name>
    <dbReference type="NCBI Taxonomy" id="945553"/>
    <lineage>
        <taxon>Eukaryota</taxon>
        <taxon>Fungi</taxon>
        <taxon>Dikarya</taxon>
        <taxon>Basidiomycota</taxon>
        <taxon>Agaricomycotina</taxon>
        <taxon>Agaricomycetes</taxon>
        <taxon>Agaricomycetidae</taxon>
        <taxon>Agaricales</taxon>
        <taxon>Agaricineae</taxon>
        <taxon>Strophariaceae</taxon>
        <taxon>Hypholoma</taxon>
    </lineage>
</organism>
<evidence type="ECO:0000313" key="2">
    <source>
        <dbReference type="Proteomes" id="UP000054270"/>
    </source>
</evidence>